<feature type="domain" description="ABC transporter" evidence="13">
    <location>
        <begin position="433"/>
        <end position="678"/>
    </location>
</feature>
<dbReference type="FunFam" id="3.40.50.300:FF:000251">
    <property type="entry name" value="ABC transporter B family member 19"/>
    <property type="match status" value="1"/>
</dbReference>
<dbReference type="GO" id="GO:0005524">
    <property type="term" value="F:ATP binding"/>
    <property type="evidence" value="ECO:0007669"/>
    <property type="project" value="UniProtKB-KW"/>
</dbReference>
<feature type="transmembrane region" description="Helical" evidence="12">
    <location>
        <begin position="231"/>
        <end position="250"/>
    </location>
</feature>
<feature type="transmembrane region" description="Helical" evidence="12">
    <location>
        <begin position="256"/>
        <end position="278"/>
    </location>
</feature>
<dbReference type="InParanoid" id="A0A194WXX0"/>
<feature type="transmembrane region" description="Helical" evidence="12">
    <location>
        <begin position="369"/>
        <end position="390"/>
    </location>
</feature>
<keyword evidence="7" id="KW-0067">ATP-binding</keyword>
<dbReference type="InterPro" id="IPR011527">
    <property type="entry name" value="ABC1_TM_dom"/>
</dbReference>
<dbReference type="Gene3D" id="3.40.50.300">
    <property type="entry name" value="P-loop containing nucleotide triphosphate hydrolases"/>
    <property type="match status" value="2"/>
</dbReference>
<keyword evidence="5 12" id="KW-0812">Transmembrane</keyword>
<evidence type="ECO:0000259" key="14">
    <source>
        <dbReference type="PROSITE" id="PS50929"/>
    </source>
</evidence>
<keyword evidence="4" id="KW-1003">Cell membrane</keyword>
<evidence type="ECO:0000256" key="7">
    <source>
        <dbReference type="ARBA" id="ARBA00022840"/>
    </source>
</evidence>
<sequence length="1355" mass="148163">MAGDPEKSEQSSHRASHGDSTDENDSTIKPHADDDEKQIRTPSSGPTTNDNLAKLDSSIKVAVKDDIYAHLTPQEKEIILRQIDIPEVKSGFKTLYRYSTTNDIIIIVISSLCSIAAGAALPLMTVVFGGLAGDFNGYFAGTQTHAEFSHTISHMVLYLVYIGIAEFVTVYISTVGFIYTGEHISGKIRAHYLRSCMKQNIGFFDKLGSGEITTRITADTNLVQDGISEKVALSMSALATFITAFVIGFIKSWKLTLILSSTVFAIVVTMGSGSRFIVKYSKQSLESYALGGTIAEEVISSIRNATAFGTQDKLARQYDVHLGDAEKYGYRNKFVLAIMVGCMFLILYLNYGLGFWMGSRLLVDGELTLSQILTILMSIMIGAFALGNVAPNVQAFTTGISAAVKIYNTIDRISPLDPTSEDGEKLDHVDGTIELRNIKHVYPSRPEVVVMNGVSLVIPAGKMTALVGASGSGKSTIVGLVERFYDPVGGQVFLDGHDVSTLNLRWLRQQISLVSQEPTLFGTTIFKNIEHGLIGTKYENQSEEKKRDLVIEAAKMANAHDFITALPEGYETNVGERGFLLSGGQKQRIAIARAMVSDPKILLLDEATSALDTKSEGVVQAALEVAAAGRTTISIAHRLSTIKDADNIVVMTEGRIVEQGTHDELLSKQGAYFHLVEAQKIAETNELTAEEQAAVDAADDQLVREKTNRSHKSGQEYEEDPDDKNISRKLKRTQSEKSQSSVALQGRNTAGEEQASLWTLIKLIASFNRNEIGLMFVGLFWSIICGGGNPTQAIFFAKEIISLSIVVKNPVTGAEIPGARHTLRHDVDFWSLMYLMLAFIQLIAFCGQGIAFAYCSEKLIHRVRDRAFRTMLRQDIEFFDKEENTAGALTSFLSTETTHVAGLSGVTLGTLITVTTTLIAAFVVSLSIGWKLALVCISTVPVLLGCGFFRFWMLAQYQRRAKKAYEGSASFACEATSAIRTVASLTREADVLRIYTNSLNAQAQKSLRSVLKSSLLYAASQSLMFACTALGFWYGGNLIADREYTLFQFFVCFSSVIFGAQSAGTIFSFAPDMSKAKQAAQELKILFDRKPTIDSWSEDGAKLESVEGHIEFRDVHFRYPTRPEQPVLRGLNLHVSPGQYIALVGASGCGKSTTIALLERFYDPLVGGIYVDGKEISSLNINDYRSHIALVSQEPTLYQGTIRENVLLGADRQDVPDSEIEFACREANIYDFIMSLPDGFSTIVGSKGSMLSGGQKQRVAIARALLRDPKILLLDEATSALDSESEHVVQAALDKAAKGRTTIAVAHRLSTIQKADIIYVFDQGVIVESGTHNELMQKGGRYSELVNLQGLGKHK</sequence>
<dbReference type="RefSeq" id="XP_018067130.1">
    <property type="nucleotide sequence ID" value="XM_018209676.1"/>
</dbReference>
<keyword evidence="8 12" id="KW-1133">Transmembrane helix</keyword>
<dbReference type="SUPFAM" id="SSF52540">
    <property type="entry name" value="P-loop containing nucleoside triphosphate hydrolases"/>
    <property type="match status" value="2"/>
</dbReference>
<evidence type="ECO:0000256" key="11">
    <source>
        <dbReference type="SAM" id="MobiDB-lite"/>
    </source>
</evidence>
<accession>A0A194WXX0</accession>
<dbReference type="FunFam" id="3.40.50.300:FF:000302">
    <property type="entry name" value="ATP-binding cassette subfamily B member 5"/>
    <property type="match status" value="1"/>
</dbReference>
<organism evidence="15 16">
    <name type="scientific">Mollisia scopiformis</name>
    <name type="common">Conifer needle endophyte fungus</name>
    <name type="synonym">Phialocephala scopiformis</name>
    <dbReference type="NCBI Taxonomy" id="149040"/>
    <lineage>
        <taxon>Eukaryota</taxon>
        <taxon>Fungi</taxon>
        <taxon>Dikarya</taxon>
        <taxon>Ascomycota</taxon>
        <taxon>Pezizomycotina</taxon>
        <taxon>Leotiomycetes</taxon>
        <taxon>Helotiales</taxon>
        <taxon>Mollisiaceae</taxon>
        <taxon>Mollisia</taxon>
    </lineage>
</organism>
<dbReference type="Proteomes" id="UP000070700">
    <property type="component" value="Unassembled WGS sequence"/>
</dbReference>
<feature type="transmembrane region" description="Helical" evidence="12">
    <location>
        <begin position="152"/>
        <end position="179"/>
    </location>
</feature>
<dbReference type="PROSITE" id="PS50893">
    <property type="entry name" value="ABC_TRANSPORTER_2"/>
    <property type="match status" value="2"/>
</dbReference>
<feature type="transmembrane region" description="Helical" evidence="12">
    <location>
        <begin position="900"/>
        <end position="926"/>
    </location>
</feature>
<evidence type="ECO:0000256" key="4">
    <source>
        <dbReference type="ARBA" id="ARBA00022475"/>
    </source>
</evidence>
<feature type="transmembrane region" description="Helical" evidence="12">
    <location>
        <begin position="1015"/>
        <end position="1034"/>
    </location>
</feature>
<comment type="subcellular location">
    <subcellularLocation>
        <location evidence="1">Cell membrane</location>
        <topology evidence="1">Multi-pass membrane protein</topology>
    </subcellularLocation>
</comment>
<feature type="transmembrane region" description="Helical" evidence="12">
    <location>
        <begin position="1046"/>
        <end position="1070"/>
    </location>
</feature>
<dbReference type="Pfam" id="PF00664">
    <property type="entry name" value="ABC_membrane"/>
    <property type="match status" value="2"/>
</dbReference>
<evidence type="ECO:0000256" key="6">
    <source>
        <dbReference type="ARBA" id="ARBA00022741"/>
    </source>
</evidence>
<evidence type="ECO:0000256" key="8">
    <source>
        <dbReference type="ARBA" id="ARBA00022989"/>
    </source>
</evidence>
<dbReference type="GO" id="GO:0015421">
    <property type="term" value="F:ABC-type oligopeptide transporter activity"/>
    <property type="evidence" value="ECO:0007669"/>
    <property type="project" value="TreeGrafter"/>
</dbReference>
<dbReference type="CDD" id="cd18577">
    <property type="entry name" value="ABC_6TM_Pgp_ABCB1_D1_like"/>
    <property type="match status" value="1"/>
</dbReference>
<dbReference type="InterPro" id="IPR003593">
    <property type="entry name" value="AAA+_ATPase"/>
</dbReference>
<feature type="domain" description="ABC transmembrane type-1" evidence="14">
    <location>
        <begin position="108"/>
        <end position="398"/>
    </location>
</feature>
<dbReference type="EMBL" id="KQ947423">
    <property type="protein sequence ID" value="KUJ12775.1"/>
    <property type="molecule type" value="Genomic_DNA"/>
</dbReference>
<evidence type="ECO:0000313" key="16">
    <source>
        <dbReference type="Proteomes" id="UP000070700"/>
    </source>
</evidence>
<protein>
    <submittedName>
        <fullName evidence="15">p-loop containing nucleoside triphosphate hydrolase protein</fullName>
    </submittedName>
</protein>
<keyword evidence="15" id="KW-0378">Hydrolase</keyword>
<proteinExistence type="inferred from homology"/>
<evidence type="ECO:0000256" key="9">
    <source>
        <dbReference type="ARBA" id="ARBA00023136"/>
    </source>
</evidence>
<feature type="transmembrane region" description="Helical" evidence="12">
    <location>
        <begin position="104"/>
        <end position="132"/>
    </location>
</feature>
<dbReference type="GO" id="GO:0005886">
    <property type="term" value="C:plasma membrane"/>
    <property type="evidence" value="ECO:0007669"/>
    <property type="project" value="UniProtKB-SubCell"/>
</dbReference>
<dbReference type="InterPro" id="IPR017871">
    <property type="entry name" value="ABC_transporter-like_CS"/>
</dbReference>
<dbReference type="InterPro" id="IPR036640">
    <property type="entry name" value="ABC1_TM_sf"/>
</dbReference>
<dbReference type="CDD" id="cd18578">
    <property type="entry name" value="ABC_6TM_Pgp_ABCB1_D2_like"/>
    <property type="match status" value="1"/>
</dbReference>
<gene>
    <name evidence="15" type="ORF">LY89DRAFT_591931</name>
</gene>
<evidence type="ECO:0000313" key="15">
    <source>
        <dbReference type="EMBL" id="KUJ12775.1"/>
    </source>
</evidence>
<dbReference type="GO" id="GO:0016887">
    <property type="term" value="F:ATP hydrolysis activity"/>
    <property type="evidence" value="ECO:0007669"/>
    <property type="project" value="InterPro"/>
</dbReference>
<evidence type="ECO:0000256" key="10">
    <source>
        <dbReference type="ARBA" id="ARBA00023180"/>
    </source>
</evidence>
<feature type="transmembrane region" description="Helical" evidence="12">
    <location>
        <begin position="832"/>
        <end position="854"/>
    </location>
</feature>
<feature type="transmembrane region" description="Helical" evidence="12">
    <location>
        <begin position="932"/>
        <end position="953"/>
    </location>
</feature>
<feature type="transmembrane region" description="Helical" evidence="12">
    <location>
        <begin position="334"/>
        <end position="357"/>
    </location>
</feature>
<evidence type="ECO:0000256" key="5">
    <source>
        <dbReference type="ARBA" id="ARBA00022692"/>
    </source>
</evidence>
<dbReference type="GO" id="GO:0090374">
    <property type="term" value="P:oligopeptide export from mitochondrion"/>
    <property type="evidence" value="ECO:0007669"/>
    <property type="project" value="TreeGrafter"/>
</dbReference>
<name>A0A194WXX0_MOLSC</name>
<keyword evidence="10" id="KW-0325">Glycoprotein</keyword>
<dbReference type="SMART" id="SM00382">
    <property type="entry name" value="AAA"/>
    <property type="match status" value="2"/>
</dbReference>
<comment type="similarity">
    <text evidence="2">Belongs to the ABC transporter superfamily. ABCB family. Multidrug resistance exporter (TC 3.A.1.201) subfamily.</text>
</comment>
<keyword evidence="16" id="KW-1185">Reference proteome</keyword>
<dbReference type="KEGG" id="psco:LY89DRAFT_591931"/>
<dbReference type="InterPro" id="IPR039421">
    <property type="entry name" value="Type_1_exporter"/>
</dbReference>
<feature type="compositionally biased region" description="Polar residues" evidence="11">
    <location>
        <begin position="40"/>
        <end position="51"/>
    </location>
</feature>
<keyword evidence="3" id="KW-0813">Transport</keyword>
<feature type="region of interest" description="Disordered" evidence="11">
    <location>
        <begin position="695"/>
        <end position="747"/>
    </location>
</feature>
<reference evidence="15 16" key="1">
    <citation type="submission" date="2015-10" db="EMBL/GenBank/DDBJ databases">
        <title>Full genome of DAOMC 229536 Phialocephala scopiformis, a fungal endophyte of spruce producing the potent anti-insectan compound rugulosin.</title>
        <authorList>
            <consortium name="DOE Joint Genome Institute"/>
            <person name="Walker A.K."/>
            <person name="Frasz S.L."/>
            <person name="Seifert K.A."/>
            <person name="Miller J.D."/>
            <person name="Mondo S.J."/>
            <person name="Labutti K."/>
            <person name="Lipzen A."/>
            <person name="Dockter R."/>
            <person name="Kennedy M."/>
            <person name="Grigoriev I.V."/>
            <person name="Spatafora J.W."/>
        </authorList>
    </citation>
    <scope>NUCLEOTIDE SEQUENCE [LARGE SCALE GENOMIC DNA]</scope>
    <source>
        <strain evidence="15 16">CBS 120377</strain>
    </source>
</reference>
<dbReference type="Pfam" id="PF00005">
    <property type="entry name" value="ABC_tran"/>
    <property type="match status" value="2"/>
</dbReference>
<feature type="transmembrane region" description="Helical" evidence="12">
    <location>
        <begin position="772"/>
        <end position="789"/>
    </location>
</feature>
<evidence type="ECO:0000256" key="1">
    <source>
        <dbReference type="ARBA" id="ARBA00004651"/>
    </source>
</evidence>
<dbReference type="PROSITE" id="PS50929">
    <property type="entry name" value="ABC_TM1F"/>
    <property type="match status" value="2"/>
</dbReference>
<evidence type="ECO:0000259" key="13">
    <source>
        <dbReference type="PROSITE" id="PS50893"/>
    </source>
</evidence>
<dbReference type="FunFam" id="1.20.1560.10:FF:000102">
    <property type="entry name" value="ABC multidrug transporter Mdr1"/>
    <property type="match status" value="1"/>
</dbReference>
<evidence type="ECO:0000256" key="2">
    <source>
        <dbReference type="ARBA" id="ARBA00007577"/>
    </source>
</evidence>
<dbReference type="InterPro" id="IPR027417">
    <property type="entry name" value="P-loop_NTPase"/>
</dbReference>
<feature type="compositionally biased region" description="Polar residues" evidence="11">
    <location>
        <begin position="736"/>
        <end position="747"/>
    </location>
</feature>
<keyword evidence="6" id="KW-0547">Nucleotide-binding</keyword>
<keyword evidence="9 12" id="KW-0472">Membrane</keyword>
<dbReference type="Gene3D" id="1.20.1560.10">
    <property type="entry name" value="ABC transporter type 1, transmembrane domain"/>
    <property type="match status" value="1"/>
</dbReference>
<dbReference type="CDD" id="cd03249">
    <property type="entry name" value="ABC_MTABC3_MDL1_MDL2"/>
    <property type="match status" value="2"/>
</dbReference>
<dbReference type="OrthoDB" id="6500128at2759"/>
<dbReference type="InterPro" id="IPR003439">
    <property type="entry name" value="ABC_transporter-like_ATP-bd"/>
</dbReference>
<feature type="domain" description="ABC transmembrane type-1" evidence="14">
    <location>
        <begin position="776"/>
        <end position="1075"/>
    </location>
</feature>
<dbReference type="PROSITE" id="PS00211">
    <property type="entry name" value="ABC_TRANSPORTER_1"/>
    <property type="match status" value="2"/>
</dbReference>
<feature type="region of interest" description="Disordered" evidence="11">
    <location>
        <begin position="1"/>
        <end position="52"/>
    </location>
</feature>
<dbReference type="SUPFAM" id="SSF90123">
    <property type="entry name" value="ABC transporter transmembrane region"/>
    <property type="match status" value="2"/>
</dbReference>
<dbReference type="FunFam" id="1.20.1560.10:FF:000009">
    <property type="entry name" value="ABC transporter B family member 1"/>
    <property type="match status" value="1"/>
</dbReference>
<feature type="compositionally biased region" description="Basic and acidic residues" evidence="11">
    <location>
        <begin position="1"/>
        <end position="39"/>
    </location>
</feature>
<dbReference type="PANTHER" id="PTHR43394:SF27">
    <property type="entry name" value="ATP-DEPENDENT TRANSLOCASE ABCB1-LIKE"/>
    <property type="match status" value="1"/>
</dbReference>
<evidence type="ECO:0000256" key="12">
    <source>
        <dbReference type="SAM" id="Phobius"/>
    </source>
</evidence>
<dbReference type="PANTHER" id="PTHR43394">
    <property type="entry name" value="ATP-DEPENDENT PERMEASE MDL1, MITOCHONDRIAL"/>
    <property type="match status" value="1"/>
</dbReference>
<feature type="domain" description="ABC transporter" evidence="13">
    <location>
        <begin position="1110"/>
        <end position="1348"/>
    </location>
</feature>
<evidence type="ECO:0000256" key="3">
    <source>
        <dbReference type="ARBA" id="ARBA00022448"/>
    </source>
</evidence>
<dbReference type="GeneID" id="28819402"/>
<dbReference type="GO" id="GO:0005743">
    <property type="term" value="C:mitochondrial inner membrane"/>
    <property type="evidence" value="ECO:0007669"/>
    <property type="project" value="TreeGrafter"/>
</dbReference>